<dbReference type="Pfam" id="PF01047">
    <property type="entry name" value="MarR"/>
    <property type="match status" value="1"/>
</dbReference>
<dbReference type="InterPro" id="IPR036390">
    <property type="entry name" value="WH_DNA-bd_sf"/>
</dbReference>
<dbReference type="InterPro" id="IPR036388">
    <property type="entry name" value="WH-like_DNA-bd_sf"/>
</dbReference>
<feature type="domain" description="HTH marR-type" evidence="4">
    <location>
        <begin position="7"/>
        <end position="139"/>
    </location>
</feature>
<dbReference type="SUPFAM" id="SSF46785">
    <property type="entry name" value="Winged helix' DNA-binding domain"/>
    <property type="match status" value="1"/>
</dbReference>
<evidence type="ECO:0000256" key="2">
    <source>
        <dbReference type="ARBA" id="ARBA00023125"/>
    </source>
</evidence>
<dbReference type="PRINTS" id="PR00598">
    <property type="entry name" value="HTHMARR"/>
</dbReference>
<dbReference type="PANTHER" id="PTHR42756">
    <property type="entry name" value="TRANSCRIPTIONAL REGULATOR, MARR"/>
    <property type="match status" value="1"/>
</dbReference>
<dbReference type="AlphaFoldDB" id="A0A1I0H6R3"/>
<dbReference type="PROSITE" id="PS50995">
    <property type="entry name" value="HTH_MARR_2"/>
    <property type="match status" value="1"/>
</dbReference>
<accession>A0A1I0H6R3</accession>
<dbReference type="Gene3D" id="1.10.10.10">
    <property type="entry name" value="Winged helix-like DNA-binding domain superfamily/Winged helix DNA-binding domain"/>
    <property type="match status" value="1"/>
</dbReference>
<dbReference type="Proteomes" id="UP000199568">
    <property type="component" value="Unassembled WGS sequence"/>
</dbReference>
<dbReference type="InterPro" id="IPR000835">
    <property type="entry name" value="HTH_MarR-typ"/>
</dbReference>
<organism evidence="5 6">
    <name type="scientific">Natronincola peptidivorans</name>
    <dbReference type="NCBI Taxonomy" id="426128"/>
    <lineage>
        <taxon>Bacteria</taxon>
        <taxon>Bacillati</taxon>
        <taxon>Bacillota</taxon>
        <taxon>Clostridia</taxon>
        <taxon>Peptostreptococcales</taxon>
        <taxon>Natronincolaceae</taxon>
        <taxon>Natronincola</taxon>
    </lineage>
</organism>
<dbReference type="GO" id="GO:0003700">
    <property type="term" value="F:DNA-binding transcription factor activity"/>
    <property type="evidence" value="ECO:0007669"/>
    <property type="project" value="InterPro"/>
</dbReference>
<evidence type="ECO:0000313" key="6">
    <source>
        <dbReference type="Proteomes" id="UP000199568"/>
    </source>
</evidence>
<keyword evidence="6" id="KW-1185">Reference proteome</keyword>
<evidence type="ECO:0000313" key="5">
    <source>
        <dbReference type="EMBL" id="SET79442.1"/>
    </source>
</evidence>
<dbReference type="STRING" id="426128.SAMN05660297_03524"/>
<sequence>MGKTHKAIQLREHIRQIERKLGVLQENQGSCCDITMAQCHALVEIGRAGSISLVKLSETLNLDNSTMSRTVNNLVKKHFVERQLDTKDRRYITIQLTEGGREVFEGIEERMNFYFENVLGAIPEDKQQQVLEGLDILLKALKENQDNK</sequence>
<dbReference type="EMBL" id="FOHU01000035">
    <property type="protein sequence ID" value="SET79442.1"/>
    <property type="molecule type" value="Genomic_DNA"/>
</dbReference>
<dbReference type="PANTHER" id="PTHR42756:SF1">
    <property type="entry name" value="TRANSCRIPTIONAL REPRESSOR OF EMRAB OPERON"/>
    <property type="match status" value="1"/>
</dbReference>
<keyword evidence="3" id="KW-0804">Transcription</keyword>
<protein>
    <submittedName>
        <fullName evidence="5">DNA-binding transcriptional regulator, MarR family</fullName>
    </submittedName>
</protein>
<dbReference type="SMART" id="SM00347">
    <property type="entry name" value="HTH_MARR"/>
    <property type="match status" value="1"/>
</dbReference>
<proteinExistence type="predicted"/>
<keyword evidence="1" id="KW-0805">Transcription regulation</keyword>
<dbReference type="OrthoDB" id="1853358at2"/>
<evidence type="ECO:0000256" key="1">
    <source>
        <dbReference type="ARBA" id="ARBA00023015"/>
    </source>
</evidence>
<keyword evidence="2 5" id="KW-0238">DNA-binding</keyword>
<reference evidence="5 6" key="1">
    <citation type="submission" date="2016-10" db="EMBL/GenBank/DDBJ databases">
        <authorList>
            <person name="de Groot N.N."/>
        </authorList>
    </citation>
    <scope>NUCLEOTIDE SEQUENCE [LARGE SCALE GENOMIC DNA]</scope>
    <source>
        <strain evidence="5 6">DSM 18979</strain>
    </source>
</reference>
<name>A0A1I0H6R3_9FIRM</name>
<evidence type="ECO:0000259" key="4">
    <source>
        <dbReference type="PROSITE" id="PS50995"/>
    </source>
</evidence>
<gene>
    <name evidence="5" type="ORF">SAMN05660297_03524</name>
</gene>
<evidence type="ECO:0000256" key="3">
    <source>
        <dbReference type="ARBA" id="ARBA00023163"/>
    </source>
</evidence>
<dbReference type="RefSeq" id="WP_090446921.1">
    <property type="nucleotide sequence ID" value="NZ_FOHU01000035.1"/>
</dbReference>
<dbReference type="GO" id="GO:0003677">
    <property type="term" value="F:DNA binding"/>
    <property type="evidence" value="ECO:0007669"/>
    <property type="project" value="UniProtKB-KW"/>
</dbReference>